<dbReference type="Proteomes" id="UP000319210">
    <property type="component" value="Unassembled WGS sequence"/>
</dbReference>
<proteinExistence type="predicted"/>
<dbReference type="AlphaFoldDB" id="A0A4Y3QWQ8"/>
<gene>
    <name evidence="3" type="ORF">SCA03_14090</name>
</gene>
<dbReference type="PANTHER" id="PTHR21666">
    <property type="entry name" value="PEPTIDASE-RELATED"/>
    <property type="match status" value="1"/>
</dbReference>
<feature type="region of interest" description="Disordered" evidence="1">
    <location>
        <begin position="1"/>
        <end position="24"/>
    </location>
</feature>
<accession>A0A4Y3QWQ8</accession>
<evidence type="ECO:0000259" key="2">
    <source>
        <dbReference type="Pfam" id="PF01551"/>
    </source>
</evidence>
<evidence type="ECO:0000256" key="1">
    <source>
        <dbReference type="SAM" id="MobiDB-lite"/>
    </source>
</evidence>
<feature type="region of interest" description="Disordered" evidence="1">
    <location>
        <begin position="445"/>
        <end position="522"/>
    </location>
</feature>
<evidence type="ECO:0000313" key="3">
    <source>
        <dbReference type="EMBL" id="GEB48858.1"/>
    </source>
</evidence>
<dbReference type="PANTHER" id="PTHR21666:SF270">
    <property type="entry name" value="MUREIN HYDROLASE ACTIVATOR ENVC"/>
    <property type="match status" value="1"/>
</dbReference>
<feature type="compositionally biased region" description="Polar residues" evidence="1">
    <location>
        <begin position="473"/>
        <end position="489"/>
    </location>
</feature>
<dbReference type="InterPro" id="IPR016047">
    <property type="entry name" value="M23ase_b-sheet_dom"/>
</dbReference>
<feature type="compositionally biased region" description="Low complexity" evidence="1">
    <location>
        <begin position="399"/>
        <end position="410"/>
    </location>
</feature>
<dbReference type="InterPro" id="IPR011055">
    <property type="entry name" value="Dup_hybrid_motif"/>
</dbReference>
<feature type="region of interest" description="Disordered" evidence="1">
    <location>
        <begin position="360"/>
        <end position="422"/>
    </location>
</feature>
<keyword evidence="4" id="KW-1185">Reference proteome</keyword>
<dbReference type="FunFam" id="2.70.70.10:FF:000013">
    <property type="entry name" value="Peptidase family M23"/>
    <property type="match status" value="1"/>
</dbReference>
<organism evidence="3 4">
    <name type="scientific">Streptomyces cacaoi</name>
    <dbReference type="NCBI Taxonomy" id="1898"/>
    <lineage>
        <taxon>Bacteria</taxon>
        <taxon>Bacillati</taxon>
        <taxon>Actinomycetota</taxon>
        <taxon>Actinomycetes</taxon>
        <taxon>Kitasatosporales</taxon>
        <taxon>Streptomycetaceae</taxon>
        <taxon>Streptomyces</taxon>
    </lineage>
</organism>
<evidence type="ECO:0000313" key="4">
    <source>
        <dbReference type="Proteomes" id="UP000319210"/>
    </source>
</evidence>
<dbReference type="InterPro" id="IPR050570">
    <property type="entry name" value="Cell_wall_metabolism_enzyme"/>
</dbReference>
<feature type="compositionally biased region" description="Basic and acidic residues" evidence="1">
    <location>
        <begin position="372"/>
        <end position="387"/>
    </location>
</feature>
<dbReference type="GO" id="GO:0004222">
    <property type="term" value="F:metalloendopeptidase activity"/>
    <property type="evidence" value="ECO:0007669"/>
    <property type="project" value="TreeGrafter"/>
</dbReference>
<feature type="region of interest" description="Disordered" evidence="1">
    <location>
        <begin position="309"/>
        <end position="343"/>
    </location>
</feature>
<feature type="region of interest" description="Disordered" evidence="1">
    <location>
        <begin position="130"/>
        <end position="153"/>
    </location>
</feature>
<sequence length="658" mass="67252">MVNDRHPSGVPSPDDSASGFSYGTFDAAHGQSEYGAPDGADAYAGYATANDAYAGASWEGTAAWNSGGYDTGAYDAGAWTTGSFDTSASWDSSSWDTGGYGTAAYGTDVHGSAAYADGYGSDPYGQAAYDTGSHGHVGPGAHVPDGSGPERSLGGCPAPDDGTGQWTFGVQDTGAWGTGAWGVQDGSGTHDGYAPNGYQQQHAPTAYGYGGYGTDGYNTDGYGTDAYGADGYGLDGYAGLPESQGAFADGRTGLPDGTAGFAAGGHATEGDQHGYGPEGFAPGTAAHASPAPQEATGQWSFATQHEYDTADTWGFPDPDAHSATPHDSAAPAGRPVDASGHGAGDTAEFAAVTADLQDDFPARFPEFPGSEARSDARAAESTEHFDAAADSADTEDAEGAAPLSPLAPSSRGRRRSPKPRRRALLTVAVPSVAVMGVAGAAAATVLGGGGDDEKVTTASDAQGDAGAPVKPSAANSKLDSQLSGVSANASDFRDRASRTQERIDLKERQKAEKERKAKEAARKEAMRPKFVLPVKDHTLSARYGQAGVNWMSVHTGIDFPVSYGTSVHAATDGTVSTKYDMSYGNMAIVTAKDGTQTWYCHLSSTKIRSGEVKAGDTIAYSGSSGNSTGPHLHFEVRPGGGSAVDPIPWLQDKGLDIS</sequence>
<protein>
    <submittedName>
        <fullName evidence="3">Peptidase</fullName>
    </submittedName>
</protein>
<dbReference type="Pfam" id="PF01551">
    <property type="entry name" value="Peptidase_M23"/>
    <property type="match status" value="1"/>
</dbReference>
<feature type="domain" description="M23ase beta-sheet core" evidence="2">
    <location>
        <begin position="553"/>
        <end position="646"/>
    </location>
</feature>
<name>A0A4Y3QWQ8_STRCI</name>
<dbReference type="Gene3D" id="2.70.70.10">
    <property type="entry name" value="Glucose Permease (Domain IIA)"/>
    <property type="match status" value="1"/>
</dbReference>
<dbReference type="OrthoDB" id="5244067at2"/>
<feature type="compositionally biased region" description="Basic residues" evidence="1">
    <location>
        <begin position="411"/>
        <end position="422"/>
    </location>
</feature>
<comment type="caution">
    <text evidence="3">The sequence shown here is derived from an EMBL/GenBank/DDBJ whole genome shotgun (WGS) entry which is preliminary data.</text>
</comment>
<dbReference type="SUPFAM" id="SSF51261">
    <property type="entry name" value="Duplicated hybrid motif"/>
    <property type="match status" value="1"/>
</dbReference>
<reference evidence="3 4" key="1">
    <citation type="submission" date="2019-06" db="EMBL/GenBank/DDBJ databases">
        <title>Whole genome shotgun sequence of Streptomyces cacaoi subsp. cacaoi NBRC 12748.</title>
        <authorList>
            <person name="Hosoyama A."/>
            <person name="Uohara A."/>
            <person name="Ohji S."/>
            <person name="Ichikawa N."/>
        </authorList>
    </citation>
    <scope>NUCLEOTIDE SEQUENCE [LARGE SCALE GENOMIC DNA]</scope>
    <source>
        <strain evidence="3 4">NBRC 12748</strain>
    </source>
</reference>
<feature type="compositionally biased region" description="Basic and acidic residues" evidence="1">
    <location>
        <begin position="491"/>
        <end position="522"/>
    </location>
</feature>
<dbReference type="CDD" id="cd12797">
    <property type="entry name" value="M23_peptidase"/>
    <property type="match status" value="1"/>
</dbReference>
<dbReference type="RefSeq" id="WP_086814383.1">
    <property type="nucleotide sequence ID" value="NZ_BJMM01000004.1"/>
</dbReference>
<feature type="region of interest" description="Disordered" evidence="1">
    <location>
        <begin position="264"/>
        <end position="296"/>
    </location>
</feature>
<dbReference type="EMBL" id="BJMM01000004">
    <property type="protein sequence ID" value="GEB48858.1"/>
    <property type="molecule type" value="Genomic_DNA"/>
</dbReference>